<evidence type="ECO:0000313" key="1">
    <source>
        <dbReference type="EMBL" id="OHU90915.1"/>
    </source>
</evidence>
<comment type="caution">
    <text evidence="1">The sequence shown here is derived from an EMBL/GenBank/DDBJ whole genome shotgun (WGS) entry which is preliminary data.</text>
</comment>
<gene>
    <name evidence="1" type="ORF">BET10_08520</name>
</gene>
<dbReference type="InterPro" id="IPR029045">
    <property type="entry name" value="ClpP/crotonase-like_dom_sf"/>
</dbReference>
<dbReference type="STRING" id="1859457.BET10_08520"/>
<dbReference type="Pfam" id="PF01972">
    <property type="entry name" value="SDH_protease"/>
    <property type="match status" value="1"/>
</dbReference>
<dbReference type="EMBL" id="MKJU01000025">
    <property type="protein sequence ID" value="OHU90915.1"/>
    <property type="molecule type" value="Genomic_DNA"/>
</dbReference>
<organism evidence="1 2">
    <name type="scientific">Pseudoalteromonas amylolytica</name>
    <dbReference type="NCBI Taxonomy" id="1859457"/>
    <lineage>
        <taxon>Bacteria</taxon>
        <taxon>Pseudomonadati</taxon>
        <taxon>Pseudomonadota</taxon>
        <taxon>Gammaproteobacteria</taxon>
        <taxon>Alteromonadales</taxon>
        <taxon>Pseudoalteromonadaceae</taxon>
        <taxon>Pseudoalteromonas</taxon>
    </lineage>
</organism>
<dbReference type="PANTHER" id="PTHR35984">
    <property type="entry name" value="PERIPLASMIC SERINE PROTEASE"/>
    <property type="match status" value="1"/>
</dbReference>
<protein>
    <submittedName>
        <fullName evidence="1">Serine dehydrogenasease</fullName>
    </submittedName>
</protein>
<proteinExistence type="predicted"/>
<dbReference type="GO" id="GO:0016020">
    <property type="term" value="C:membrane"/>
    <property type="evidence" value="ECO:0007669"/>
    <property type="project" value="InterPro"/>
</dbReference>
<dbReference type="OrthoDB" id="9806253at2"/>
<evidence type="ECO:0000313" key="2">
    <source>
        <dbReference type="Proteomes" id="UP000179786"/>
    </source>
</evidence>
<dbReference type="AlphaFoldDB" id="A0A1S1MQ88"/>
<dbReference type="PANTHER" id="PTHR35984:SF1">
    <property type="entry name" value="PERIPLASMIC SERINE PROTEASE"/>
    <property type="match status" value="1"/>
</dbReference>
<name>A0A1S1MQ88_9GAMM</name>
<dbReference type="Proteomes" id="UP000179786">
    <property type="component" value="Unassembled WGS sequence"/>
</dbReference>
<reference evidence="1 2" key="1">
    <citation type="submission" date="2016-09" db="EMBL/GenBank/DDBJ databases">
        <title>Pseudoalteromonas amylolytica sp. nov., isolated from the surface seawater.</title>
        <authorList>
            <person name="Wu Y.-H."/>
            <person name="Cheng H."/>
            <person name="Jin X.-B."/>
            <person name="Wang C.-S."/>
            <person name="Xu X.-W."/>
        </authorList>
    </citation>
    <scope>NUCLEOTIDE SEQUENCE [LARGE SCALE GENOMIC DNA]</scope>
    <source>
        <strain evidence="1 2">JW1</strain>
    </source>
</reference>
<keyword evidence="2" id="KW-1185">Reference proteome</keyword>
<accession>A0A1S1MQ88</accession>
<sequence length="293" mass="33067">MAVLNETIELALAHYSKETAAQFEADVFSFIGGIRPEYLSIFRAHMENLAGQPAKADNLAFFIHTPGGVAEVVEKMVDIIRQHYQEVWFVVPDMAMSAGTILCMSGDKIYMDYSSALGPIDPQIPNGDGQLVPALGYLDHVDRMIEKSAAGTLTDAEFAILQNQDLATLRRYEQARDLSISLLKDWLVKYKFKDWNEHSSSGDKVTDDEKSQRAEEIAHALSNHNKWHSHGRMIGIKTLTNDLRLRIEDYTDNDELKSVIRKYSDLMLDCVQSRRLDHLFHTGKYVASNKSGT</sequence>
<dbReference type="SUPFAM" id="SSF52096">
    <property type="entry name" value="ClpP/crotonase"/>
    <property type="match status" value="1"/>
</dbReference>
<dbReference type="InterPro" id="IPR002825">
    <property type="entry name" value="Pept_S49_ser-pept_pro"/>
</dbReference>
<dbReference type="Gene3D" id="3.90.226.10">
    <property type="entry name" value="2-enoyl-CoA Hydratase, Chain A, domain 1"/>
    <property type="match status" value="1"/>
</dbReference>
<dbReference type="RefSeq" id="WP_070984281.1">
    <property type="nucleotide sequence ID" value="NZ_MKJU01000025.1"/>
</dbReference>